<evidence type="ECO:0000256" key="7">
    <source>
        <dbReference type="ARBA" id="ARBA00011738"/>
    </source>
</evidence>
<evidence type="ECO:0000256" key="31">
    <source>
        <dbReference type="RuleBase" id="RU363067"/>
    </source>
</evidence>
<keyword evidence="13" id="KW-0547">Nucleotide-binding</keyword>
<dbReference type="GO" id="GO:0005741">
    <property type="term" value="C:mitochondrial outer membrane"/>
    <property type="evidence" value="ECO:0007669"/>
    <property type="project" value="UniProtKB-SubCell"/>
</dbReference>
<keyword evidence="19" id="KW-0496">Mitochondrion</keyword>
<dbReference type="InterPro" id="IPR002073">
    <property type="entry name" value="PDEase_catalytic_dom"/>
</dbReference>
<dbReference type="CDD" id="cd00077">
    <property type="entry name" value="HDc"/>
    <property type="match status" value="1"/>
</dbReference>
<feature type="binding site" evidence="29">
    <location>
        <position position="822"/>
    </location>
    <ligand>
        <name>AMP</name>
        <dbReference type="ChEBI" id="CHEBI:456215"/>
    </ligand>
</feature>
<comment type="catalytic activity">
    <reaction evidence="23">
        <text>3',5'-cyclic GMP + H2O = GMP + H(+)</text>
        <dbReference type="Rhea" id="RHEA:16957"/>
        <dbReference type="ChEBI" id="CHEBI:15377"/>
        <dbReference type="ChEBI" id="CHEBI:15378"/>
        <dbReference type="ChEBI" id="CHEBI:57746"/>
        <dbReference type="ChEBI" id="CHEBI:58115"/>
    </reaction>
    <physiologicalReaction direction="left-to-right" evidence="23">
        <dbReference type="Rhea" id="RHEA:16958"/>
    </physiologicalReaction>
</comment>
<comment type="function">
    <text evidence="26">Regulates mitochondrial cAMP levels and respiration. Involved in the regulation of mitochondria morphology/dynamics and apoptotic cell death via local modulation of cAMP/PKA signaling in the mitochondrion, including the monitoring of local cAMP levels at the outer mitochondrial membrane and of PKA-dependent phosphorylation of DNM1L.</text>
</comment>
<dbReference type="SMART" id="SM00065">
    <property type="entry name" value="GAF"/>
    <property type="match status" value="2"/>
</dbReference>
<keyword evidence="21" id="KW-0114">cAMP</keyword>
<dbReference type="FunFam" id="3.30.450.40:FF:000014">
    <property type="entry name" value="Phosphodiesterase"/>
    <property type="match status" value="1"/>
</dbReference>
<keyword evidence="20" id="KW-0472">Membrane</keyword>
<comment type="catalytic activity">
    <reaction evidence="24">
        <text>a nucleoside 3',5'-cyclic phosphate + H2O = a nucleoside 5'-phosphate + H(+)</text>
        <dbReference type="Rhea" id="RHEA:14653"/>
        <dbReference type="ChEBI" id="CHEBI:15377"/>
        <dbReference type="ChEBI" id="CHEBI:15378"/>
        <dbReference type="ChEBI" id="CHEBI:57867"/>
        <dbReference type="ChEBI" id="CHEBI:58464"/>
        <dbReference type="EC" id="3.1.4.17"/>
    </reaction>
    <physiologicalReaction direction="left-to-right" evidence="24">
        <dbReference type="Rhea" id="RHEA:14654"/>
    </physiologicalReaction>
</comment>
<comment type="cofactor">
    <cofactor evidence="1">
        <name>Mg(2+)</name>
        <dbReference type="ChEBI" id="CHEBI:18420"/>
    </cofactor>
</comment>
<dbReference type="EMBL" id="JBHFQA010000007">
    <property type="protein sequence ID" value="KAL2096267.1"/>
    <property type="molecule type" value="Genomic_DNA"/>
</dbReference>
<dbReference type="AlphaFoldDB" id="A0ABD1KAU4"/>
<dbReference type="SUPFAM" id="SSF109604">
    <property type="entry name" value="HD-domain/PDEase-like"/>
    <property type="match status" value="1"/>
</dbReference>
<evidence type="ECO:0000256" key="14">
    <source>
        <dbReference type="ARBA" id="ARBA00022787"/>
    </source>
</evidence>
<comment type="subunit">
    <text evidence="7">Homodimer.</text>
</comment>
<evidence type="ECO:0000256" key="30">
    <source>
        <dbReference type="PIRSR" id="PIRSR623088-3"/>
    </source>
</evidence>
<dbReference type="GO" id="GO:0004114">
    <property type="term" value="F:3',5'-cyclic-nucleotide phosphodiesterase activity"/>
    <property type="evidence" value="ECO:0007669"/>
    <property type="project" value="UniProtKB-EC"/>
</dbReference>
<evidence type="ECO:0000256" key="3">
    <source>
        <dbReference type="ARBA" id="ARBA00004236"/>
    </source>
</evidence>
<dbReference type="InterPro" id="IPR023088">
    <property type="entry name" value="PDEase"/>
</dbReference>
<evidence type="ECO:0000256" key="26">
    <source>
        <dbReference type="ARBA" id="ARBA00058327"/>
    </source>
</evidence>
<dbReference type="Gene3D" id="3.30.450.40">
    <property type="match status" value="2"/>
</dbReference>
<evidence type="ECO:0000256" key="19">
    <source>
        <dbReference type="ARBA" id="ARBA00023128"/>
    </source>
</evidence>
<evidence type="ECO:0000256" key="21">
    <source>
        <dbReference type="ARBA" id="ARBA00023149"/>
    </source>
</evidence>
<dbReference type="InterPro" id="IPR036971">
    <property type="entry name" value="PDEase_catalytic_dom_sf"/>
</dbReference>
<name>A0ABD1KAU4_9TELE</name>
<evidence type="ECO:0000256" key="9">
    <source>
        <dbReference type="ARBA" id="ARBA00022490"/>
    </source>
</evidence>
<evidence type="ECO:0000256" key="22">
    <source>
        <dbReference type="ARBA" id="ARBA00033675"/>
    </source>
</evidence>
<gene>
    <name evidence="33" type="ORF">ACEWY4_008415</name>
</gene>
<evidence type="ECO:0000256" key="17">
    <source>
        <dbReference type="ARBA" id="ARBA00022833"/>
    </source>
</evidence>
<feature type="binding site" evidence="30">
    <location>
        <position position="660"/>
    </location>
    <ligand>
        <name>Zn(2+)</name>
        <dbReference type="ChEBI" id="CHEBI:29105"/>
        <label>2</label>
    </ligand>
</feature>
<evidence type="ECO:0000256" key="16">
    <source>
        <dbReference type="ARBA" id="ARBA00022801"/>
    </source>
</evidence>
<dbReference type="Pfam" id="PF01590">
    <property type="entry name" value="GAF"/>
    <property type="match status" value="1"/>
</dbReference>
<dbReference type="Proteomes" id="UP001591681">
    <property type="component" value="Unassembled WGS sequence"/>
</dbReference>
<evidence type="ECO:0000259" key="32">
    <source>
        <dbReference type="PROSITE" id="PS51845"/>
    </source>
</evidence>
<keyword evidence="34" id="KW-1185">Reference proteome</keyword>
<keyword evidence="8" id="KW-1003">Cell membrane</keyword>
<evidence type="ECO:0000256" key="2">
    <source>
        <dbReference type="ARBA" id="ARBA00001947"/>
    </source>
</evidence>
<evidence type="ECO:0000256" key="20">
    <source>
        <dbReference type="ARBA" id="ARBA00023136"/>
    </source>
</evidence>
<keyword evidence="16 31" id="KW-0378">Hydrolase</keyword>
<evidence type="ECO:0000256" key="18">
    <source>
        <dbReference type="ARBA" id="ARBA00022992"/>
    </source>
</evidence>
<evidence type="ECO:0000256" key="4">
    <source>
        <dbReference type="ARBA" id="ARBA00004273"/>
    </source>
</evidence>
<feature type="binding site" evidence="30">
    <location>
        <position position="623"/>
    </location>
    <ligand>
        <name>Zn(2+)</name>
        <dbReference type="ChEBI" id="CHEBI:29105"/>
        <label>1</label>
    </ligand>
</feature>
<keyword evidence="11 30" id="KW-0479">Metal-binding</keyword>
<evidence type="ECO:0000256" key="10">
    <source>
        <dbReference type="ARBA" id="ARBA00022535"/>
    </source>
</evidence>
<proteinExistence type="inferred from homology"/>
<evidence type="ECO:0000313" key="33">
    <source>
        <dbReference type="EMBL" id="KAL2096267.1"/>
    </source>
</evidence>
<dbReference type="InterPro" id="IPR003018">
    <property type="entry name" value="GAF"/>
</dbReference>
<evidence type="ECO:0000256" key="25">
    <source>
        <dbReference type="ARBA" id="ARBA00057992"/>
    </source>
</evidence>
<evidence type="ECO:0000256" key="24">
    <source>
        <dbReference type="ARBA" id="ARBA00033709"/>
    </source>
</evidence>
<feature type="binding site" evidence="30">
    <location>
        <position position="771"/>
    </location>
    <ligand>
        <name>Zn(2+)</name>
        <dbReference type="ChEBI" id="CHEBI:29105"/>
        <label>1</label>
    </ligand>
</feature>
<dbReference type="Pfam" id="PF13185">
    <property type="entry name" value="GAF_2"/>
    <property type="match status" value="1"/>
</dbReference>
<keyword evidence="9" id="KW-0963">Cytoplasm</keyword>
<dbReference type="PANTHER" id="PTHR11347">
    <property type="entry name" value="CYCLIC NUCLEOTIDE PHOSPHODIESTERASE"/>
    <property type="match status" value="1"/>
</dbReference>
<accession>A0ABD1KAU4</accession>
<dbReference type="SMART" id="SM00471">
    <property type="entry name" value="HDc"/>
    <property type="match status" value="1"/>
</dbReference>
<evidence type="ECO:0000256" key="28">
    <source>
        <dbReference type="PIRSR" id="PIRSR623088-1"/>
    </source>
</evidence>
<dbReference type="EC" id="3.1.4.-" evidence="31"/>
<dbReference type="SUPFAM" id="SSF55781">
    <property type="entry name" value="GAF domain-like"/>
    <property type="match status" value="3"/>
</dbReference>
<evidence type="ECO:0000256" key="5">
    <source>
        <dbReference type="ARBA" id="ARBA00004294"/>
    </source>
</evidence>
<evidence type="ECO:0000256" key="1">
    <source>
        <dbReference type="ARBA" id="ARBA00001946"/>
    </source>
</evidence>
<comment type="caution">
    <text evidence="33">The sequence shown here is derived from an EMBL/GenBank/DDBJ whole genome shotgun (WGS) entry which is preliminary data.</text>
</comment>
<evidence type="ECO:0000256" key="15">
    <source>
        <dbReference type="ARBA" id="ARBA00022792"/>
    </source>
</evidence>
<dbReference type="InterPro" id="IPR003607">
    <property type="entry name" value="HD/PDEase_dom"/>
</dbReference>
<keyword evidence="18" id="KW-0142">cGMP-binding</keyword>
<comment type="function">
    <text evidence="25">cGMP-activated cyclic nucleotide phosphodiesterase with a dual-specificity for the second messengers cAMP and cGMP, which are key regulators of many important physiological processes. Has a higher efficiency with cGMP compared to cAMP. Plays a role in cell growth and migration.</text>
</comment>
<evidence type="ECO:0000256" key="27">
    <source>
        <dbReference type="ARBA" id="ARBA00061038"/>
    </source>
</evidence>
<dbReference type="PRINTS" id="PR00387">
    <property type="entry name" value="PDIESTERASE1"/>
</dbReference>
<dbReference type="Pfam" id="PF00233">
    <property type="entry name" value="PDEase_I"/>
    <property type="match status" value="1"/>
</dbReference>
<keyword evidence="14" id="KW-1000">Mitochondrion outer membrane</keyword>
<dbReference type="GO" id="GO:0005743">
    <property type="term" value="C:mitochondrial inner membrane"/>
    <property type="evidence" value="ECO:0007669"/>
    <property type="project" value="UniProtKB-SubCell"/>
</dbReference>
<keyword evidence="17" id="KW-0862">Zinc</keyword>
<protein>
    <recommendedName>
        <fullName evidence="31">Phosphodiesterase</fullName>
        <ecNumber evidence="31">3.1.4.-</ecNumber>
    </recommendedName>
</protein>
<feature type="binding site" evidence="30">
    <location>
        <position position="660"/>
    </location>
    <ligand>
        <name>Zn(2+)</name>
        <dbReference type="ChEBI" id="CHEBI:29105"/>
        <label>1</label>
    </ligand>
</feature>
<comment type="cofactor">
    <cofactor evidence="31">
        <name>a divalent metal cation</name>
        <dbReference type="ChEBI" id="CHEBI:60240"/>
    </cofactor>
    <text evidence="31">Binds 2 divalent metal cations per subunit. Site 1 may preferentially bind zinc ions, while site 2 has a preference for magnesium and/or manganese ions.</text>
</comment>
<feature type="domain" description="PDEase" evidence="32">
    <location>
        <begin position="538"/>
        <end position="865"/>
    </location>
</feature>
<keyword evidence="10" id="KW-0140">cGMP</keyword>
<dbReference type="PROSITE" id="PS00126">
    <property type="entry name" value="PDEASE_I_1"/>
    <property type="match status" value="1"/>
</dbReference>
<feature type="binding site" evidence="29">
    <location>
        <begin position="619"/>
        <end position="623"/>
    </location>
    <ligand>
        <name>AMP</name>
        <dbReference type="ChEBI" id="CHEBI:456215"/>
    </ligand>
</feature>
<comment type="subcellular location">
    <subcellularLocation>
        <location evidence="3">Cell membrane</location>
    </subcellularLocation>
    <subcellularLocation>
        <location evidence="6">Cytoplasm</location>
    </subcellularLocation>
    <subcellularLocation>
        <location evidence="4">Mitochondrion inner membrane</location>
    </subcellularLocation>
    <subcellularLocation>
        <location evidence="5">Mitochondrion outer membrane</location>
    </subcellularLocation>
</comment>
<feature type="binding site" evidence="29">
    <location>
        <position position="771"/>
    </location>
    <ligand>
        <name>AMP</name>
        <dbReference type="ChEBI" id="CHEBI:456215"/>
    </ligand>
</feature>
<comment type="catalytic activity">
    <reaction evidence="22">
        <text>3',5'-cyclic AMP + H2O = AMP + H(+)</text>
        <dbReference type="Rhea" id="RHEA:25277"/>
        <dbReference type="ChEBI" id="CHEBI:15377"/>
        <dbReference type="ChEBI" id="CHEBI:15378"/>
        <dbReference type="ChEBI" id="CHEBI:58165"/>
        <dbReference type="ChEBI" id="CHEBI:456215"/>
    </reaction>
    <physiologicalReaction direction="left-to-right" evidence="22">
        <dbReference type="Rhea" id="RHEA:25278"/>
    </physiologicalReaction>
</comment>
<dbReference type="GO" id="GO:0046872">
    <property type="term" value="F:metal ion binding"/>
    <property type="evidence" value="ECO:0007669"/>
    <property type="project" value="UniProtKB-KW"/>
</dbReference>
<evidence type="ECO:0000256" key="12">
    <source>
        <dbReference type="ARBA" id="ARBA00022737"/>
    </source>
</evidence>
<dbReference type="Gene3D" id="1.10.1300.10">
    <property type="entry name" value="3'5'-cyclic nucleotide phosphodiesterase, catalytic domain"/>
    <property type="match status" value="1"/>
</dbReference>
<feature type="active site" description="Proton donor" evidence="28">
    <location>
        <position position="619"/>
    </location>
</feature>
<sequence length="907" mass="102309">MDALLLLASVVEAHRLQETVRHALQNTIPSLECVYLYLLEAGTNRLLCDDPTHEIPAEGKLRDGVTQQKRCVCAGLPAAELHQRQHTHLATPLPPNKQAVIIPLVDENLGLVIAVLLICCQKLSDQDEQHLSALEKHVTVACTRVRTLQKNPTWPPPPLSPALSQNALRCSEAIAQEDYWELDRKILQLCGELYDLDAASLQLKVINYLQKETQSQCCCLLLVSEDNHQLFCQVVGDKVLEEEISFPLMCGRFGQVVEKKKSITLQDISTEECAQLCSLLGVEAMSSMLCVPVLSRATGHIVALACVFNKQGGQRHSACDEHVIQHCFCYTSTVLTSTLAFQKEQKLKQECQALLQVAKNLFTHLDDVSVLLQEIIVEARNLSNAEICSVFLLDSVSHELVAKVFDGGLVNEEEKEFRIPADQGIAGHVATTGKILNIKDAYSHPLFYRGVDDSTGFRTRNILCFPIKDENGEVIGVAELVNKTNGPWFNRFDEDLATAFSIYCGISIAHSLLYKRVHEAQFRSTLANEMMMYHMKVSEEEVGRLLARGLQPTHTLHPAFAQFAYTPRSLSGHHAHGQTCGILSMFEDMGFINTYKIDLNTLARFCLMVKKGYRDPPYHNWMHAFSVSHFCYLLYKNLQLSNYLEDIEIFALFVSCMCHDLDHRGTNNSFQVASQSVLAALYSSEGSVMERHHFAQAIAILNTRGCNIFDKFSRKDYQRMLDLMRDIILATDLAHHLRIFKDLQKMADVGYDFKDVSHHSLLLCLLMTSCDLSDQTKDWKTTRKIAELIYKEFFSQGDLEKAMGNRPSEMMDREKAYIPELQISFMEHIAMPIYKLLQELFPGGAELYERVAANREQWTKVSHKFTLRGLPSNNSLDFLDEEYDLMQSQGALGTTPLSLNGCLDDGK</sequence>
<dbReference type="PROSITE" id="PS51845">
    <property type="entry name" value="PDEASE_I_2"/>
    <property type="match status" value="1"/>
</dbReference>
<dbReference type="GO" id="GO:0005886">
    <property type="term" value="C:plasma membrane"/>
    <property type="evidence" value="ECO:0007669"/>
    <property type="project" value="UniProtKB-SubCell"/>
</dbReference>
<evidence type="ECO:0000256" key="13">
    <source>
        <dbReference type="ARBA" id="ARBA00022741"/>
    </source>
</evidence>
<evidence type="ECO:0000256" key="29">
    <source>
        <dbReference type="PIRSR" id="PIRSR623088-2"/>
    </source>
</evidence>
<keyword evidence="15" id="KW-0999">Mitochondrion inner membrane</keyword>
<evidence type="ECO:0000256" key="6">
    <source>
        <dbReference type="ARBA" id="ARBA00004496"/>
    </source>
</evidence>
<evidence type="ECO:0000256" key="23">
    <source>
        <dbReference type="ARBA" id="ARBA00033684"/>
    </source>
</evidence>
<organism evidence="33 34">
    <name type="scientific">Coilia grayii</name>
    <name type="common">Gray's grenadier anchovy</name>
    <dbReference type="NCBI Taxonomy" id="363190"/>
    <lineage>
        <taxon>Eukaryota</taxon>
        <taxon>Metazoa</taxon>
        <taxon>Chordata</taxon>
        <taxon>Craniata</taxon>
        <taxon>Vertebrata</taxon>
        <taxon>Euteleostomi</taxon>
        <taxon>Actinopterygii</taxon>
        <taxon>Neopterygii</taxon>
        <taxon>Teleostei</taxon>
        <taxon>Clupei</taxon>
        <taxon>Clupeiformes</taxon>
        <taxon>Clupeoidei</taxon>
        <taxon>Engraulidae</taxon>
        <taxon>Coilinae</taxon>
        <taxon>Coilia</taxon>
    </lineage>
</organism>
<evidence type="ECO:0000256" key="8">
    <source>
        <dbReference type="ARBA" id="ARBA00022475"/>
    </source>
</evidence>
<dbReference type="GO" id="GO:0030553">
    <property type="term" value="F:cGMP binding"/>
    <property type="evidence" value="ECO:0007669"/>
    <property type="project" value="UniProtKB-KW"/>
</dbReference>
<evidence type="ECO:0000256" key="11">
    <source>
        <dbReference type="ARBA" id="ARBA00022723"/>
    </source>
</evidence>
<comment type="similarity">
    <text evidence="27">Belongs to the cyclic nucleotide phosphodiesterase family. PDE2 subfamily.</text>
</comment>
<dbReference type="FunFam" id="1.10.1300.10:FF:000009">
    <property type="entry name" value="Phosphodiesterase"/>
    <property type="match status" value="1"/>
</dbReference>
<keyword evidence="12" id="KW-0677">Repeat</keyword>
<comment type="cofactor">
    <cofactor evidence="2">
        <name>Zn(2+)</name>
        <dbReference type="ChEBI" id="CHEBI:29105"/>
    </cofactor>
</comment>
<dbReference type="InterPro" id="IPR029016">
    <property type="entry name" value="GAF-like_dom_sf"/>
</dbReference>
<dbReference type="FunFam" id="3.30.450.40:FF:000007">
    <property type="entry name" value="Phosphodiesterase"/>
    <property type="match status" value="1"/>
</dbReference>
<evidence type="ECO:0000313" key="34">
    <source>
        <dbReference type="Proteomes" id="UP001591681"/>
    </source>
</evidence>
<reference evidence="33 34" key="1">
    <citation type="submission" date="2024-09" db="EMBL/GenBank/DDBJ databases">
        <title>A chromosome-level genome assembly of Gray's grenadier anchovy, Coilia grayii.</title>
        <authorList>
            <person name="Fu Z."/>
        </authorList>
    </citation>
    <scope>NUCLEOTIDE SEQUENCE [LARGE SCALE GENOMIC DNA]</scope>
    <source>
        <strain evidence="33">G4</strain>
        <tissue evidence="33">Muscle</tissue>
    </source>
</reference>
<feature type="binding site" evidence="29">
    <location>
        <position position="660"/>
    </location>
    <ligand>
        <name>AMP</name>
        <dbReference type="ChEBI" id="CHEBI:456215"/>
    </ligand>
</feature>
<dbReference type="InterPro" id="IPR023174">
    <property type="entry name" value="PDEase_CS"/>
</dbReference>
<feature type="binding site" evidence="30">
    <location>
        <position position="659"/>
    </location>
    <ligand>
        <name>Zn(2+)</name>
        <dbReference type="ChEBI" id="CHEBI:29105"/>
        <label>1</label>
    </ligand>
</feature>